<evidence type="ECO:0000259" key="4">
    <source>
        <dbReference type="Pfam" id="PF09118"/>
    </source>
</evidence>
<dbReference type="InterPro" id="IPR009880">
    <property type="entry name" value="Glyoxal_oxidase_N"/>
</dbReference>
<keyword evidence="6" id="KW-1185">Reference proteome</keyword>
<dbReference type="SUPFAM" id="SSF81296">
    <property type="entry name" value="E set domains"/>
    <property type="match status" value="1"/>
</dbReference>
<evidence type="ECO:0008006" key="7">
    <source>
        <dbReference type="Google" id="ProtNLM"/>
    </source>
</evidence>
<comment type="caution">
    <text evidence="5">The sequence shown here is derived from an EMBL/GenBank/DDBJ whole genome shotgun (WGS) entry which is preliminary data.</text>
</comment>
<feature type="domain" description="Glyoxal oxidase N-terminal" evidence="3">
    <location>
        <begin position="50"/>
        <end position="432"/>
    </location>
</feature>
<evidence type="ECO:0000313" key="6">
    <source>
        <dbReference type="Proteomes" id="UP000886520"/>
    </source>
</evidence>
<dbReference type="SUPFAM" id="SSF50965">
    <property type="entry name" value="Galactose oxidase, central domain"/>
    <property type="match status" value="1"/>
</dbReference>
<dbReference type="Pfam" id="PF09118">
    <property type="entry name" value="GO-like_E_set"/>
    <property type="match status" value="1"/>
</dbReference>
<dbReference type="InterPro" id="IPR015202">
    <property type="entry name" value="GO-like_E_set"/>
</dbReference>
<dbReference type="CDD" id="cd02851">
    <property type="entry name" value="E_set_GO_C"/>
    <property type="match status" value="1"/>
</dbReference>
<proteinExistence type="predicted"/>
<evidence type="ECO:0000313" key="5">
    <source>
        <dbReference type="EMBL" id="KAI5062416.1"/>
    </source>
</evidence>
<dbReference type="EMBL" id="JABFUD020000022">
    <property type="protein sequence ID" value="KAI5062416.1"/>
    <property type="molecule type" value="Genomic_DNA"/>
</dbReference>
<accession>A0A9D4U8P9</accession>
<dbReference type="OrthoDB" id="2019572at2759"/>
<dbReference type="AlphaFoldDB" id="A0A9D4U8P9"/>
<keyword evidence="1 2" id="KW-0732">Signal</keyword>
<organism evidence="5 6">
    <name type="scientific">Adiantum capillus-veneris</name>
    <name type="common">Maidenhair fern</name>
    <dbReference type="NCBI Taxonomy" id="13818"/>
    <lineage>
        <taxon>Eukaryota</taxon>
        <taxon>Viridiplantae</taxon>
        <taxon>Streptophyta</taxon>
        <taxon>Embryophyta</taxon>
        <taxon>Tracheophyta</taxon>
        <taxon>Polypodiopsida</taxon>
        <taxon>Polypodiidae</taxon>
        <taxon>Polypodiales</taxon>
        <taxon>Pteridineae</taxon>
        <taxon>Pteridaceae</taxon>
        <taxon>Vittarioideae</taxon>
        <taxon>Adiantum</taxon>
    </lineage>
</organism>
<evidence type="ECO:0000256" key="1">
    <source>
        <dbReference type="ARBA" id="ARBA00022729"/>
    </source>
</evidence>
<dbReference type="InterPro" id="IPR014756">
    <property type="entry name" value="Ig_E-set"/>
</dbReference>
<dbReference type="Gene3D" id="2.130.10.80">
    <property type="entry name" value="Galactose oxidase/kelch, beta-propeller"/>
    <property type="match status" value="1"/>
</dbReference>
<feature type="domain" description="Galactose oxidase-like Early set" evidence="4">
    <location>
        <begin position="441"/>
        <end position="541"/>
    </location>
</feature>
<gene>
    <name evidence="5" type="ORF">GOP47_0022955</name>
</gene>
<name>A0A9D4U8P9_ADICA</name>
<dbReference type="InterPro" id="IPR011043">
    <property type="entry name" value="Gal_Oxase/kelch_b-propeller"/>
</dbReference>
<evidence type="ECO:0000256" key="2">
    <source>
        <dbReference type="SAM" id="SignalP"/>
    </source>
</evidence>
<dbReference type="Proteomes" id="UP000886520">
    <property type="component" value="Chromosome 22"/>
</dbReference>
<feature type="signal peptide" evidence="2">
    <location>
        <begin position="1"/>
        <end position="32"/>
    </location>
</feature>
<dbReference type="Gene3D" id="2.60.40.10">
    <property type="entry name" value="Immunoglobulins"/>
    <property type="match status" value="1"/>
</dbReference>
<dbReference type="Pfam" id="PF07250">
    <property type="entry name" value="Glyoxal_oxid_N"/>
    <property type="match status" value="1"/>
</dbReference>
<dbReference type="InterPro" id="IPR037293">
    <property type="entry name" value="Gal_Oxidase_central_sf"/>
</dbReference>
<dbReference type="InterPro" id="IPR013783">
    <property type="entry name" value="Ig-like_fold"/>
</dbReference>
<feature type="chain" id="PRO_5038932716" description="Galactose oxidase" evidence="2">
    <location>
        <begin position="33"/>
        <end position="543"/>
    </location>
</feature>
<protein>
    <recommendedName>
        <fullName evidence="7">Galactose oxidase</fullName>
    </recommendedName>
</protein>
<sequence>MAASTIASLPFLICSCLLLASCSLLVIHSANAVTPGNWHVLILNAGVSSMHMQLTNKDTVIMFDRTDYGPSQLRLPNGNCRNDPNDLALKVDCWAHSIEYNIAENTVRPMEVQTDTWCSSGGMLSDGTLVSTGGYNDGARAVRHFTPCTSKGCDWNEAYSQMGANRWYASNQILPDNSMIVVGGRAAFSYEFIPSKGAPIPFNFLLETNVPGIENNLYPFLHLSSDGNLFVFANKKSILLNYKTNQVLKTFPDLPGGGRNYPSSGSSVMLPLSSSNNFKRVEVLICGGAPDGSFQYASKQMTALQSCGRMVITDPNPSWEMETMPSPRVMGDMLILPTGEVLIINGGRTGVAGWGNVANPNYNPVLYKPQAKSGSRFQELAGTKIARLYHSTANVLPDGRILVAGSNPNVRYNFAGVNFATELRIEAYHPYYLDYANDGVRPVVTYLSKREIEYGSIFTVEFAVKSTPRNVEFRAYYPPFTTHTYSMSQRQLVLAASPLQTLGAHFYARVTAPPNAIAAPSGYYLLFVLNAGIPSGGLWVRFA</sequence>
<evidence type="ECO:0000259" key="3">
    <source>
        <dbReference type="Pfam" id="PF07250"/>
    </source>
</evidence>
<reference evidence="5" key="1">
    <citation type="submission" date="2021-01" db="EMBL/GenBank/DDBJ databases">
        <title>Adiantum capillus-veneris genome.</title>
        <authorList>
            <person name="Fang Y."/>
            <person name="Liao Q."/>
        </authorList>
    </citation>
    <scope>NUCLEOTIDE SEQUENCE</scope>
    <source>
        <strain evidence="5">H3</strain>
        <tissue evidence="5">Leaf</tissue>
    </source>
</reference>
<dbReference type="PANTHER" id="PTHR32208:SF71">
    <property type="entry name" value="GLYOXAL OXIDASE-RELATED PROTEIN"/>
    <property type="match status" value="1"/>
</dbReference>
<dbReference type="PANTHER" id="PTHR32208">
    <property type="entry name" value="SECRETED PROTEIN-RELATED"/>
    <property type="match status" value="1"/>
</dbReference>